<keyword evidence="2" id="KW-1133">Transmembrane helix</keyword>
<evidence type="ECO:0000313" key="5">
    <source>
        <dbReference type="Proteomes" id="UP000012073"/>
    </source>
</evidence>
<feature type="transmembrane region" description="Helical" evidence="2">
    <location>
        <begin position="300"/>
        <end position="318"/>
    </location>
</feature>
<feature type="transmembrane region" description="Helical" evidence="2">
    <location>
        <begin position="77"/>
        <end position="97"/>
    </location>
</feature>
<keyword evidence="2" id="KW-0812">Transmembrane</keyword>
<dbReference type="PANTHER" id="PTHR13018:SF5">
    <property type="entry name" value="RE44586P"/>
    <property type="match status" value="1"/>
</dbReference>
<dbReference type="AlphaFoldDB" id="R7QLT8"/>
<dbReference type="PANTHER" id="PTHR13018">
    <property type="entry name" value="PROBABLE MEMBRANE PROTEIN DUF221-RELATED"/>
    <property type="match status" value="1"/>
</dbReference>
<dbReference type="GO" id="GO:0005227">
    <property type="term" value="F:calcium-activated cation channel activity"/>
    <property type="evidence" value="ECO:0007669"/>
    <property type="project" value="InterPro"/>
</dbReference>
<protein>
    <recommendedName>
        <fullName evidence="3">CSC1/OSCA1-like 7TM region domain-containing protein</fullName>
    </recommendedName>
</protein>
<dbReference type="EMBL" id="HG001932">
    <property type="protein sequence ID" value="CDF38436.1"/>
    <property type="molecule type" value="Genomic_DNA"/>
</dbReference>
<dbReference type="PhylomeDB" id="R7QLT8"/>
<feature type="transmembrane region" description="Helical" evidence="2">
    <location>
        <begin position="212"/>
        <end position="232"/>
    </location>
</feature>
<accession>R7QLT8</accession>
<dbReference type="InterPro" id="IPR003864">
    <property type="entry name" value="CSC1/OSCA1-like_7TM"/>
</dbReference>
<organism evidence="4 5">
    <name type="scientific">Chondrus crispus</name>
    <name type="common">Carrageen Irish moss</name>
    <name type="synonym">Polymorpha crispa</name>
    <dbReference type="NCBI Taxonomy" id="2769"/>
    <lineage>
        <taxon>Eukaryota</taxon>
        <taxon>Rhodophyta</taxon>
        <taxon>Florideophyceae</taxon>
        <taxon>Rhodymeniophycidae</taxon>
        <taxon>Gigartinales</taxon>
        <taxon>Gigartinaceae</taxon>
        <taxon>Chondrus</taxon>
    </lineage>
</organism>
<name>R7QLT8_CHOCR</name>
<keyword evidence="2" id="KW-0472">Membrane</keyword>
<dbReference type="KEGG" id="ccp:CHC_T00006169001"/>
<feature type="transmembrane region" description="Helical" evidence="2">
    <location>
        <begin position="238"/>
        <end position="254"/>
    </location>
</feature>
<proteinExistence type="predicted"/>
<evidence type="ECO:0000256" key="2">
    <source>
        <dbReference type="SAM" id="Phobius"/>
    </source>
</evidence>
<feature type="region of interest" description="Disordered" evidence="1">
    <location>
        <begin position="401"/>
        <end position="423"/>
    </location>
</feature>
<feature type="transmembrane region" description="Helical" evidence="2">
    <location>
        <begin position="275"/>
        <end position="294"/>
    </location>
</feature>
<evidence type="ECO:0000256" key="1">
    <source>
        <dbReference type="SAM" id="MobiDB-lite"/>
    </source>
</evidence>
<reference evidence="5" key="1">
    <citation type="journal article" date="2013" name="Proc. Natl. Acad. Sci. U.S.A.">
        <title>Genome structure and metabolic features in the red seaweed Chondrus crispus shed light on evolution of the Archaeplastida.</title>
        <authorList>
            <person name="Collen J."/>
            <person name="Porcel B."/>
            <person name="Carre W."/>
            <person name="Ball S.G."/>
            <person name="Chaparro C."/>
            <person name="Tonon T."/>
            <person name="Barbeyron T."/>
            <person name="Michel G."/>
            <person name="Noel B."/>
            <person name="Valentin K."/>
            <person name="Elias M."/>
            <person name="Artiguenave F."/>
            <person name="Arun A."/>
            <person name="Aury J.M."/>
            <person name="Barbosa-Neto J.F."/>
            <person name="Bothwell J.H."/>
            <person name="Bouget F.Y."/>
            <person name="Brillet L."/>
            <person name="Cabello-Hurtado F."/>
            <person name="Capella-Gutierrez S."/>
            <person name="Charrier B."/>
            <person name="Cladiere L."/>
            <person name="Cock J.M."/>
            <person name="Coelho S.M."/>
            <person name="Colleoni C."/>
            <person name="Czjzek M."/>
            <person name="Da Silva C."/>
            <person name="Delage L."/>
            <person name="Denoeud F."/>
            <person name="Deschamps P."/>
            <person name="Dittami S.M."/>
            <person name="Gabaldon T."/>
            <person name="Gachon C.M."/>
            <person name="Groisillier A."/>
            <person name="Herve C."/>
            <person name="Jabbari K."/>
            <person name="Katinka M."/>
            <person name="Kloareg B."/>
            <person name="Kowalczyk N."/>
            <person name="Labadie K."/>
            <person name="Leblanc C."/>
            <person name="Lopez P.J."/>
            <person name="McLachlan D.H."/>
            <person name="Meslet-Cladiere L."/>
            <person name="Moustafa A."/>
            <person name="Nehr Z."/>
            <person name="Nyvall Collen P."/>
            <person name="Panaud O."/>
            <person name="Partensky F."/>
            <person name="Poulain J."/>
            <person name="Rensing S.A."/>
            <person name="Rousvoal S."/>
            <person name="Samson G."/>
            <person name="Symeonidi A."/>
            <person name="Weissenbach J."/>
            <person name="Zambounis A."/>
            <person name="Wincker P."/>
            <person name="Boyen C."/>
        </authorList>
    </citation>
    <scope>NUCLEOTIDE SEQUENCE [LARGE SCALE GENOMIC DNA]</scope>
    <source>
        <strain evidence="5">cv. Stackhouse</strain>
    </source>
</reference>
<sequence>MRYQHDIDNGLLSVRTAITIISCVLLTLFWIIPVTAIMGLANLRALADITIRGDQPFSFLDNVSNWSPVVTGLIESLLPAIILSVFLGLVPTFLRMFVSVSRVGSLGNLDNTVRDWYFNFVTFSNFLFVALAGTLLNDLQQIISDPSSTIDLLATAVPKQAGFVMNFILLKALSETPQQILQIGRVAVRWIMLKFLARTARERRNVETGNTIFVYLRYYAMAQLIALLGLIYSTVQPFVIIVCFAYFAINYVVWKYNLCYSMNNPYHDGGSMYGGALYGVWVGLFVHLLTIMGLFGLNKKPAQCAISVIPLVFSILFIRKCKKRYARLLNHGSGVHTIQHIQQEDSEDLIPTSLAKTYGHPGFEPLPETIENLNGMGLNTGAVRFSDADDFDDTLVRIENGEEPAGESPRPSAQSESEDWKDAILLDKNHPNQFCSFR</sequence>
<dbReference type="RefSeq" id="XP_005718329.1">
    <property type="nucleotide sequence ID" value="XM_005718272.1"/>
</dbReference>
<dbReference type="InterPro" id="IPR045122">
    <property type="entry name" value="Csc1-like"/>
</dbReference>
<dbReference type="Gramene" id="CDF38436">
    <property type="protein sequence ID" value="CDF38436"/>
    <property type="gene ID" value="CHC_T00006169001"/>
</dbReference>
<dbReference type="GeneID" id="17326075"/>
<feature type="domain" description="CSC1/OSCA1-like 7TM region" evidence="3">
    <location>
        <begin position="16"/>
        <end position="295"/>
    </location>
</feature>
<dbReference type="OrthoDB" id="1689567at2759"/>
<dbReference type="Pfam" id="PF02714">
    <property type="entry name" value="RSN1_7TM"/>
    <property type="match status" value="1"/>
</dbReference>
<evidence type="ECO:0000259" key="3">
    <source>
        <dbReference type="Pfam" id="PF02714"/>
    </source>
</evidence>
<dbReference type="GO" id="GO:0005886">
    <property type="term" value="C:plasma membrane"/>
    <property type="evidence" value="ECO:0007669"/>
    <property type="project" value="TreeGrafter"/>
</dbReference>
<keyword evidence="5" id="KW-1185">Reference proteome</keyword>
<feature type="transmembrane region" description="Helical" evidence="2">
    <location>
        <begin position="12"/>
        <end position="32"/>
    </location>
</feature>
<dbReference type="Proteomes" id="UP000012073">
    <property type="component" value="Unassembled WGS sequence"/>
</dbReference>
<evidence type="ECO:0000313" key="4">
    <source>
        <dbReference type="EMBL" id="CDF38436.1"/>
    </source>
</evidence>
<gene>
    <name evidence="4" type="ORF">CHC_T00006169001</name>
</gene>
<dbReference type="OMA" id="MFELANI"/>